<reference evidence="2" key="1">
    <citation type="submission" date="2021-06" db="EMBL/GenBank/DDBJ databases">
        <authorList>
            <person name="Kallberg Y."/>
            <person name="Tangrot J."/>
            <person name="Rosling A."/>
        </authorList>
    </citation>
    <scope>NUCLEOTIDE SEQUENCE</scope>
    <source>
        <strain evidence="2">MT106</strain>
    </source>
</reference>
<sequence>MTTFNKVVGLALFLAICLIASSDAIPIYISYPMPNPYYPYWPYVNTYQTNNQYANANGGDGTGIGGTGISNGNGIVVDSVGAGGDGVGIGGNGGNIGQYAINWSWK</sequence>
<dbReference type="AlphaFoldDB" id="A0A9N9BAQ4"/>
<accession>A0A9N9BAQ4</accession>
<feature type="chain" id="PRO_5040331119" evidence="1">
    <location>
        <begin position="25"/>
        <end position="106"/>
    </location>
</feature>
<dbReference type="EMBL" id="CAJVPL010001249">
    <property type="protein sequence ID" value="CAG8561283.1"/>
    <property type="molecule type" value="Genomic_DNA"/>
</dbReference>
<name>A0A9N9BAQ4_9GLOM</name>
<comment type="caution">
    <text evidence="2">The sequence shown here is derived from an EMBL/GenBank/DDBJ whole genome shotgun (WGS) entry which is preliminary data.</text>
</comment>
<protein>
    <submittedName>
        <fullName evidence="2">10164_t:CDS:1</fullName>
    </submittedName>
</protein>
<feature type="signal peptide" evidence="1">
    <location>
        <begin position="1"/>
        <end position="24"/>
    </location>
</feature>
<keyword evidence="3" id="KW-1185">Reference proteome</keyword>
<evidence type="ECO:0000313" key="2">
    <source>
        <dbReference type="EMBL" id="CAG8561283.1"/>
    </source>
</evidence>
<gene>
    <name evidence="2" type="ORF">AGERDE_LOCUS7164</name>
</gene>
<dbReference type="Proteomes" id="UP000789831">
    <property type="component" value="Unassembled WGS sequence"/>
</dbReference>
<evidence type="ECO:0000313" key="3">
    <source>
        <dbReference type="Proteomes" id="UP000789831"/>
    </source>
</evidence>
<organism evidence="2 3">
    <name type="scientific">Ambispora gerdemannii</name>
    <dbReference type="NCBI Taxonomy" id="144530"/>
    <lineage>
        <taxon>Eukaryota</taxon>
        <taxon>Fungi</taxon>
        <taxon>Fungi incertae sedis</taxon>
        <taxon>Mucoromycota</taxon>
        <taxon>Glomeromycotina</taxon>
        <taxon>Glomeromycetes</taxon>
        <taxon>Archaeosporales</taxon>
        <taxon>Ambisporaceae</taxon>
        <taxon>Ambispora</taxon>
    </lineage>
</organism>
<evidence type="ECO:0000256" key="1">
    <source>
        <dbReference type="SAM" id="SignalP"/>
    </source>
</evidence>
<keyword evidence="1" id="KW-0732">Signal</keyword>
<proteinExistence type="predicted"/>